<evidence type="ECO:0000259" key="2">
    <source>
        <dbReference type="Pfam" id="PF02627"/>
    </source>
</evidence>
<proteinExistence type="predicted"/>
<keyword evidence="4" id="KW-1185">Reference proteome</keyword>
<name>A0A2J7Z1N0_STRMQ</name>
<dbReference type="PANTHER" id="PTHR34846">
    <property type="entry name" value="4-CARBOXYMUCONOLACTONE DECARBOXYLASE FAMILY PROTEIN (AFU_ORTHOLOGUE AFUA_6G11590)"/>
    <property type="match status" value="1"/>
</dbReference>
<protein>
    <recommendedName>
        <fullName evidence="2">Carboxymuconolactone decarboxylase-like domain-containing protein</fullName>
    </recommendedName>
</protein>
<gene>
    <name evidence="3" type="ORF">SMF913_10208</name>
</gene>
<evidence type="ECO:0000313" key="4">
    <source>
        <dbReference type="Proteomes" id="UP000236520"/>
    </source>
</evidence>
<dbReference type="RefSeq" id="WP_069869617.1">
    <property type="nucleotide sequence ID" value="NZ_BAAAHF010000030.1"/>
</dbReference>
<evidence type="ECO:0000256" key="1">
    <source>
        <dbReference type="SAM" id="MobiDB-lite"/>
    </source>
</evidence>
<dbReference type="GeneID" id="303175232"/>
<dbReference type="AlphaFoldDB" id="A0A2J7Z1N0"/>
<dbReference type="InterPro" id="IPR003779">
    <property type="entry name" value="CMD-like"/>
</dbReference>
<dbReference type="SUPFAM" id="SSF69118">
    <property type="entry name" value="AhpD-like"/>
    <property type="match status" value="1"/>
</dbReference>
<reference evidence="3 4" key="1">
    <citation type="submission" date="2015-09" db="EMBL/GenBank/DDBJ databases">
        <title>Genome sequence, genome mining and natural product profiling of a biocontrol bacterium Streptomyces malaysiensis F913.</title>
        <authorList>
            <person name="Xu Y."/>
            <person name="Wei J."/>
            <person name="Xie J."/>
            <person name="Li T."/>
            <person name="Zhou Z."/>
        </authorList>
    </citation>
    <scope>NUCLEOTIDE SEQUENCE [LARGE SCALE GENOMIC DNA]</scope>
    <source>
        <strain evidence="3 4">F913</strain>
    </source>
</reference>
<feature type="domain" description="Carboxymuconolactone decarboxylase-like" evidence="2">
    <location>
        <begin position="55"/>
        <end position="116"/>
    </location>
</feature>
<sequence length="431" mass="47787">MRPRIDPQDADDFAVTPAGQVYAQEIKESLNGILADRPPPNVHRTIANHPTLLPAMQPLLTHVAGDILPPREREIVILRTAWRSQAPYIWAHHHAAGLFVGLSETEIARVASEDATDWAPFEAVLLQAVDELHTQSALSDDTWKQLAERYSEEQILELLALAGVYKTLAFILNSCLVSVDSWMERPALLPADPGRTASGRHARRRDSLAGPGADTWNRRIVLQTDTGLSQLTPTAAHQDPPLHEILVRYPDLLSTAVNGRHEVNSPLLLIRRNSTDIMPDTDGYSFSATHLFADSRGIPILVEVVEPHDTWNAHSALAKILDYAGSGARHWPLHILQRSLEYTAQLQNSTGESLLAEMGYTVDEGSFLRTLESNLALGRLRMVIVASHFPPEFNLALRFLGQQLRSAEVYGVELRRYSDGAHAAFIPRVVT</sequence>
<dbReference type="Proteomes" id="UP000236520">
    <property type="component" value="Unassembled WGS sequence"/>
</dbReference>
<accession>A0A2J7Z1N0</accession>
<dbReference type="EMBL" id="LJIW01000001">
    <property type="protein sequence ID" value="PNG94183.1"/>
    <property type="molecule type" value="Genomic_DNA"/>
</dbReference>
<feature type="region of interest" description="Disordered" evidence="1">
    <location>
        <begin position="191"/>
        <end position="212"/>
    </location>
</feature>
<comment type="caution">
    <text evidence="3">The sequence shown here is derived from an EMBL/GenBank/DDBJ whole genome shotgun (WGS) entry which is preliminary data.</text>
</comment>
<dbReference type="PANTHER" id="PTHR34846:SF5">
    <property type="entry name" value="CARBOXYMUCONOLACTONE DECARBOXYLASE-LIKE DOMAIN-CONTAINING PROTEIN"/>
    <property type="match status" value="1"/>
</dbReference>
<dbReference type="GO" id="GO:0051920">
    <property type="term" value="F:peroxiredoxin activity"/>
    <property type="evidence" value="ECO:0007669"/>
    <property type="project" value="InterPro"/>
</dbReference>
<dbReference type="InterPro" id="IPR029032">
    <property type="entry name" value="AhpD-like"/>
</dbReference>
<evidence type="ECO:0000313" key="3">
    <source>
        <dbReference type="EMBL" id="PNG94183.1"/>
    </source>
</evidence>
<organism evidence="3 4">
    <name type="scientific">Streptomyces malaysiensis</name>
    <dbReference type="NCBI Taxonomy" id="92644"/>
    <lineage>
        <taxon>Bacteria</taxon>
        <taxon>Bacillati</taxon>
        <taxon>Actinomycetota</taxon>
        <taxon>Actinomycetes</taxon>
        <taxon>Kitasatosporales</taxon>
        <taxon>Streptomycetaceae</taxon>
        <taxon>Streptomyces</taxon>
        <taxon>Streptomyces violaceusniger group</taxon>
    </lineage>
</organism>
<dbReference type="Pfam" id="PF02627">
    <property type="entry name" value="CMD"/>
    <property type="match status" value="1"/>
</dbReference>
<dbReference type="Gene3D" id="1.20.1290.10">
    <property type="entry name" value="AhpD-like"/>
    <property type="match status" value="1"/>
</dbReference>